<dbReference type="Proteomes" id="UP000298860">
    <property type="component" value="Unassembled WGS sequence"/>
</dbReference>
<feature type="region of interest" description="Disordered" evidence="1">
    <location>
        <begin position="38"/>
        <end position="71"/>
    </location>
</feature>
<proteinExistence type="predicted"/>
<accession>A0A4D4JEU1</accession>
<dbReference type="AlphaFoldDB" id="A0A4D4JEU1"/>
<reference evidence="3" key="1">
    <citation type="submission" date="2019-04" db="EMBL/GenBank/DDBJ databases">
        <title>Draft genome sequence of Pseudonocardiaceae bacterium SL3-2-4.</title>
        <authorList>
            <person name="Ningsih F."/>
            <person name="Yokota A."/>
            <person name="Sakai Y."/>
            <person name="Nanatani K."/>
            <person name="Yabe S."/>
            <person name="Oetari A."/>
            <person name="Sjamsuridzal W."/>
        </authorList>
    </citation>
    <scope>NUCLEOTIDE SEQUENCE [LARGE SCALE GENOMIC DNA]</scope>
    <source>
        <strain evidence="3">SL3-2-4</strain>
    </source>
</reference>
<keyword evidence="3" id="KW-1185">Reference proteome</keyword>
<sequence>MDQTTVSPTFTVIDGGLYWRFWIDTVCVAADAVGAARPTPSTLSATAEAAATRRDRSRRIRNLRDAGMRGE</sequence>
<name>A0A4D4JEU1_9PSEU</name>
<feature type="compositionally biased region" description="Basic and acidic residues" evidence="1">
    <location>
        <begin position="62"/>
        <end position="71"/>
    </location>
</feature>
<comment type="caution">
    <text evidence="2">The sequence shown here is derived from an EMBL/GenBank/DDBJ whole genome shotgun (WGS) entry which is preliminary data.</text>
</comment>
<evidence type="ECO:0000256" key="1">
    <source>
        <dbReference type="SAM" id="MobiDB-lite"/>
    </source>
</evidence>
<evidence type="ECO:0000313" key="3">
    <source>
        <dbReference type="Proteomes" id="UP000298860"/>
    </source>
</evidence>
<evidence type="ECO:0000313" key="2">
    <source>
        <dbReference type="EMBL" id="GDY33168.1"/>
    </source>
</evidence>
<dbReference type="EMBL" id="BJFL01000035">
    <property type="protein sequence ID" value="GDY33168.1"/>
    <property type="molecule type" value="Genomic_DNA"/>
</dbReference>
<organism evidence="2 3">
    <name type="scientific">Gandjariella thermophila</name>
    <dbReference type="NCBI Taxonomy" id="1931992"/>
    <lineage>
        <taxon>Bacteria</taxon>
        <taxon>Bacillati</taxon>
        <taxon>Actinomycetota</taxon>
        <taxon>Actinomycetes</taxon>
        <taxon>Pseudonocardiales</taxon>
        <taxon>Pseudonocardiaceae</taxon>
        <taxon>Gandjariella</taxon>
    </lineage>
</organism>
<protein>
    <submittedName>
        <fullName evidence="2">Uncharacterized protein</fullName>
    </submittedName>
</protein>
<gene>
    <name evidence="2" type="ORF">GTS_48010</name>
</gene>